<organism evidence="1">
    <name type="scientific">marine metagenome</name>
    <dbReference type="NCBI Taxonomy" id="408172"/>
    <lineage>
        <taxon>unclassified sequences</taxon>
        <taxon>metagenomes</taxon>
        <taxon>ecological metagenomes</taxon>
    </lineage>
</organism>
<protein>
    <submittedName>
        <fullName evidence="1">Uncharacterized protein</fullName>
    </submittedName>
</protein>
<name>A0A382XTT3_9ZZZZ</name>
<sequence>MFTNQKFSRRSCLKGLSLGVGGALFA</sequence>
<proteinExistence type="predicted"/>
<dbReference type="EMBL" id="UINC01169909">
    <property type="protein sequence ID" value="SVD73688.1"/>
    <property type="molecule type" value="Genomic_DNA"/>
</dbReference>
<feature type="non-terminal residue" evidence="1">
    <location>
        <position position="26"/>
    </location>
</feature>
<accession>A0A382XTT3</accession>
<dbReference type="AlphaFoldDB" id="A0A382XTT3"/>
<gene>
    <name evidence="1" type="ORF">METZ01_LOCUS426542</name>
</gene>
<evidence type="ECO:0000313" key="1">
    <source>
        <dbReference type="EMBL" id="SVD73688.1"/>
    </source>
</evidence>
<reference evidence="1" key="1">
    <citation type="submission" date="2018-05" db="EMBL/GenBank/DDBJ databases">
        <authorList>
            <person name="Lanie J.A."/>
            <person name="Ng W.-L."/>
            <person name="Kazmierczak K.M."/>
            <person name="Andrzejewski T.M."/>
            <person name="Davidsen T.M."/>
            <person name="Wayne K.J."/>
            <person name="Tettelin H."/>
            <person name="Glass J.I."/>
            <person name="Rusch D."/>
            <person name="Podicherti R."/>
            <person name="Tsui H.-C.T."/>
            <person name="Winkler M.E."/>
        </authorList>
    </citation>
    <scope>NUCLEOTIDE SEQUENCE</scope>
</reference>